<dbReference type="Proteomes" id="UP001516400">
    <property type="component" value="Unassembled WGS sequence"/>
</dbReference>
<gene>
    <name evidence="1" type="ORF">HHI36_021937</name>
</gene>
<protein>
    <submittedName>
        <fullName evidence="1">Uncharacterized protein</fullName>
    </submittedName>
</protein>
<name>A0ABD2MZ46_9CUCU</name>
<comment type="caution">
    <text evidence="1">The sequence shown here is derived from an EMBL/GenBank/DDBJ whole genome shotgun (WGS) entry which is preliminary data.</text>
</comment>
<sequence>MELSCLALRCLIKCNPSMTQLLSVEKPKSPSYLLIEYDFTIPKFDIPITEDLTYGRLLCLIYFLCKTLNQEFSKVSTSDSQGVRSKDILNSEIKEKSLGEIFGKFTLFDEANIGFIEYPKSTDHMLQPIKLSAFLHYGEQVNSEPWIKDICKEKVQTTLEYLMTFLAVQVFYHVHTLQKPQLHYFKRELYSELQFFNEYAKKLATDEYNKLIEKKKSESQNTDVINRLLSEKLGKNNNTDEICDKFFLLAISKWFSNICQLS</sequence>
<reference evidence="1 2" key="1">
    <citation type="journal article" date="2021" name="BMC Biol.">
        <title>Horizontally acquired antibacterial genes associated with adaptive radiation of ladybird beetles.</title>
        <authorList>
            <person name="Li H.S."/>
            <person name="Tang X.F."/>
            <person name="Huang Y.H."/>
            <person name="Xu Z.Y."/>
            <person name="Chen M.L."/>
            <person name="Du X.Y."/>
            <person name="Qiu B.Y."/>
            <person name="Chen P.T."/>
            <person name="Zhang W."/>
            <person name="Slipinski A."/>
            <person name="Escalona H.E."/>
            <person name="Waterhouse R.M."/>
            <person name="Zwick A."/>
            <person name="Pang H."/>
        </authorList>
    </citation>
    <scope>NUCLEOTIDE SEQUENCE [LARGE SCALE GENOMIC DNA]</scope>
    <source>
        <strain evidence="1">SYSU2018</strain>
    </source>
</reference>
<organism evidence="1 2">
    <name type="scientific">Cryptolaemus montrouzieri</name>
    <dbReference type="NCBI Taxonomy" id="559131"/>
    <lineage>
        <taxon>Eukaryota</taxon>
        <taxon>Metazoa</taxon>
        <taxon>Ecdysozoa</taxon>
        <taxon>Arthropoda</taxon>
        <taxon>Hexapoda</taxon>
        <taxon>Insecta</taxon>
        <taxon>Pterygota</taxon>
        <taxon>Neoptera</taxon>
        <taxon>Endopterygota</taxon>
        <taxon>Coleoptera</taxon>
        <taxon>Polyphaga</taxon>
        <taxon>Cucujiformia</taxon>
        <taxon>Coccinelloidea</taxon>
        <taxon>Coccinellidae</taxon>
        <taxon>Scymninae</taxon>
        <taxon>Scymnini</taxon>
        <taxon>Cryptolaemus</taxon>
    </lineage>
</organism>
<accession>A0ABD2MZ46</accession>
<dbReference type="EMBL" id="JABFTP020000042">
    <property type="protein sequence ID" value="KAL3271451.1"/>
    <property type="molecule type" value="Genomic_DNA"/>
</dbReference>
<evidence type="ECO:0000313" key="1">
    <source>
        <dbReference type="EMBL" id="KAL3271451.1"/>
    </source>
</evidence>
<evidence type="ECO:0000313" key="2">
    <source>
        <dbReference type="Proteomes" id="UP001516400"/>
    </source>
</evidence>
<keyword evidence="2" id="KW-1185">Reference proteome</keyword>
<proteinExistence type="predicted"/>
<dbReference type="AlphaFoldDB" id="A0ABD2MZ46"/>